<keyword evidence="3" id="KW-1185">Reference proteome</keyword>
<accession>A0A6I4MV21</accession>
<dbReference type="Proteomes" id="UP000462055">
    <property type="component" value="Unassembled WGS sequence"/>
</dbReference>
<sequence>MQTCVLELWERSVLRHMLGAKLSVLSGNAFEVFFHEVMSARHGSYVDVATHGDLGDIGADGLMLTERRLYACNGPEVDIPRPVDVRKKVRDDFATAMKKRRGEFDTFVFVHNNRRGMHPEVAVALAALQKDNPDLVFENFGHRRFYDEFCRLERHQIEDLLGPFPAQKVVTGVGLNDVLPLLEHLASERRPMRGLPDIPVPAERKLEYNAFSPDLEDSLRQALKYVPSVHTYYDNCRDPGERDEVAAAFKDHYLLVAEKHDSPDDVLYELECYILGNERTSYRRTLDAQVVLMYFFEECDIGRLPPNGWRPVPEPRSGA</sequence>
<dbReference type="EMBL" id="WBMS02000046">
    <property type="protein sequence ID" value="MWA06156.1"/>
    <property type="molecule type" value="Genomic_DNA"/>
</dbReference>
<feature type="domain" description="ABC-three component systems C-terminal" evidence="1">
    <location>
        <begin position="177"/>
        <end position="301"/>
    </location>
</feature>
<evidence type="ECO:0000313" key="2">
    <source>
        <dbReference type="EMBL" id="MWA06156.1"/>
    </source>
</evidence>
<name>A0A6I4MV21_9ACTN</name>
<dbReference type="InterPro" id="IPR046919">
    <property type="entry name" value="ABC-3C_CTD10"/>
</dbReference>
<dbReference type="RefSeq" id="WP_151598557.1">
    <property type="nucleotide sequence ID" value="NZ_WBMS02000046.1"/>
</dbReference>
<evidence type="ECO:0000259" key="1">
    <source>
        <dbReference type="Pfam" id="PF20275"/>
    </source>
</evidence>
<dbReference type="Pfam" id="PF20275">
    <property type="entry name" value="CTD10"/>
    <property type="match status" value="1"/>
</dbReference>
<reference evidence="2" key="1">
    <citation type="submission" date="2019-12" db="EMBL/GenBank/DDBJ databases">
        <title>Actinomadura physcomitrii sp. nov., a novel actinomycete isolated from moss [Physcomitrium sphaericum (Ludw) Fuernr].</title>
        <authorList>
            <person name="Zhuang X."/>
        </authorList>
    </citation>
    <scope>NUCLEOTIDE SEQUENCE [LARGE SCALE GENOMIC DNA]</scope>
    <source>
        <strain evidence="2">LD22</strain>
    </source>
</reference>
<gene>
    <name evidence="2" type="ORF">F8568_038570</name>
</gene>
<evidence type="ECO:0000313" key="3">
    <source>
        <dbReference type="Proteomes" id="UP000462055"/>
    </source>
</evidence>
<proteinExistence type="predicted"/>
<comment type="caution">
    <text evidence="2">The sequence shown here is derived from an EMBL/GenBank/DDBJ whole genome shotgun (WGS) entry which is preliminary data.</text>
</comment>
<protein>
    <recommendedName>
        <fullName evidence="1">ABC-three component systems C-terminal domain-containing protein</fullName>
    </recommendedName>
</protein>
<organism evidence="2 3">
    <name type="scientific">Actinomadura physcomitrii</name>
    <dbReference type="NCBI Taxonomy" id="2650748"/>
    <lineage>
        <taxon>Bacteria</taxon>
        <taxon>Bacillati</taxon>
        <taxon>Actinomycetota</taxon>
        <taxon>Actinomycetes</taxon>
        <taxon>Streptosporangiales</taxon>
        <taxon>Thermomonosporaceae</taxon>
        <taxon>Actinomadura</taxon>
    </lineage>
</organism>
<dbReference type="AlphaFoldDB" id="A0A6I4MV21"/>